<dbReference type="Proteomes" id="UP001151760">
    <property type="component" value="Unassembled WGS sequence"/>
</dbReference>
<evidence type="ECO:0000313" key="1">
    <source>
        <dbReference type="EMBL" id="GJT03142.1"/>
    </source>
</evidence>
<gene>
    <name evidence="1" type="ORF">Tco_0824311</name>
</gene>
<sequence length="90" mass="9910">MSASLAHCKSGLVREKRDFPYGIWHKINACAKIVARLHVINPENEHGIRNRPGSPRNGIGCFFWGLAFEALTGAVPGSEIDHMDNRITGV</sequence>
<dbReference type="EMBL" id="BQNB010012402">
    <property type="protein sequence ID" value="GJT03142.1"/>
    <property type="molecule type" value="Genomic_DNA"/>
</dbReference>
<accession>A0ABQ5ANE5</accession>
<keyword evidence="2" id="KW-1185">Reference proteome</keyword>
<protein>
    <submittedName>
        <fullName evidence="1">Uncharacterized protein</fullName>
    </submittedName>
</protein>
<evidence type="ECO:0000313" key="2">
    <source>
        <dbReference type="Proteomes" id="UP001151760"/>
    </source>
</evidence>
<reference evidence="1" key="1">
    <citation type="journal article" date="2022" name="Int. J. Mol. Sci.">
        <title>Draft Genome of Tanacetum Coccineum: Genomic Comparison of Closely Related Tanacetum-Family Plants.</title>
        <authorList>
            <person name="Yamashiro T."/>
            <person name="Shiraishi A."/>
            <person name="Nakayama K."/>
            <person name="Satake H."/>
        </authorList>
    </citation>
    <scope>NUCLEOTIDE SEQUENCE</scope>
</reference>
<proteinExistence type="predicted"/>
<comment type="caution">
    <text evidence="1">The sequence shown here is derived from an EMBL/GenBank/DDBJ whole genome shotgun (WGS) entry which is preliminary data.</text>
</comment>
<organism evidence="1 2">
    <name type="scientific">Tanacetum coccineum</name>
    <dbReference type="NCBI Taxonomy" id="301880"/>
    <lineage>
        <taxon>Eukaryota</taxon>
        <taxon>Viridiplantae</taxon>
        <taxon>Streptophyta</taxon>
        <taxon>Embryophyta</taxon>
        <taxon>Tracheophyta</taxon>
        <taxon>Spermatophyta</taxon>
        <taxon>Magnoliopsida</taxon>
        <taxon>eudicotyledons</taxon>
        <taxon>Gunneridae</taxon>
        <taxon>Pentapetalae</taxon>
        <taxon>asterids</taxon>
        <taxon>campanulids</taxon>
        <taxon>Asterales</taxon>
        <taxon>Asteraceae</taxon>
        <taxon>Asteroideae</taxon>
        <taxon>Anthemideae</taxon>
        <taxon>Anthemidinae</taxon>
        <taxon>Tanacetum</taxon>
    </lineage>
</organism>
<name>A0ABQ5ANE5_9ASTR</name>
<reference evidence="1" key="2">
    <citation type="submission" date="2022-01" db="EMBL/GenBank/DDBJ databases">
        <authorList>
            <person name="Yamashiro T."/>
            <person name="Shiraishi A."/>
            <person name="Satake H."/>
            <person name="Nakayama K."/>
        </authorList>
    </citation>
    <scope>NUCLEOTIDE SEQUENCE</scope>
</reference>